<dbReference type="PANTHER" id="PTHR11920:SF335">
    <property type="entry name" value="GUANYLATE CYCLASE"/>
    <property type="match status" value="1"/>
</dbReference>
<evidence type="ECO:0000256" key="6">
    <source>
        <dbReference type="ARBA" id="ARBA00023239"/>
    </source>
</evidence>
<dbReference type="GO" id="GO:0035556">
    <property type="term" value="P:intracellular signal transduction"/>
    <property type="evidence" value="ECO:0007669"/>
    <property type="project" value="InterPro"/>
</dbReference>
<proteinExistence type="predicted"/>
<evidence type="ECO:0000256" key="3">
    <source>
        <dbReference type="ARBA" id="ARBA00022741"/>
    </source>
</evidence>
<comment type="subcellular location">
    <subcellularLocation>
        <location evidence="1">Membrane</location>
    </subcellularLocation>
</comment>
<reference evidence="9 10" key="1">
    <citation type="submission" date="2020-02" db="EMBL/GenBank/DDBJ databases">
        <title>Draft genome sequence of Haematococcus lacustris strain NIES-144.</title>
        <authorList>
            <person name="Morimoto D."/>
            <person name="Nakagawa S."/>
            <person name="Yoshida T."/>
            <person name="Sawayama S."/>
        </authorList>
    </citation>
    <scope>NUCLEOTIDE SEQUENCE [LARGE SCALE GENOMIC DNA]</scope>
    <source>
        <strain evidence="9 10">NIES-144</strain>
    </source>
</reference>
<protein>
    <submittedName>
        <fullName evidence="9">Guanylate cyclase domain-containing protein</fullName>
    </submittedName>
</protein>
<evidence type="ECO:0000259" key="8">
    <source>
        <dbReference type="PROSITE" id="PS50125"/>
    </source>
</evidence>
<dbReference type="SUPFAM" id="SSF55073">
    <property type="entry name" value="Nucleotide cyclase"/>
    <property type="match status" value="1"/>
</dbReference>
<accession>A0A699ZYE7</accession>
<name>A0A699ZYE7_HAELA</name>
<dbReference type="Gene3D" id="3.30.450.40">
    <property type="match status" value="1"/>
</dbReference>
<evidence type="ECO:0000256" key="5">
    <source>
        <dbReference type="ARBA" id="ARBA00023136"/>
    </source>
</evidence>
<gene>
    <name evidence="9" type="ORF">HaLaN_21418</name>
</gene>
<evidence type="ECO:0000256" key="1">
    <source>
        <dbReference type="ARBA" id="ARBA00004370"/>
    </source>
</evidence>
<dbReference type="InterPro" id="IPR001054">
    <property type="entry name" value="A/G_cyclase"/>
</dbReference>
<dbReference type="PANTHER" id="PTHR11920">
    <property type="entry name" value="GUANYLYL CYCLASE"/>
    <property type="match status" value="1"/>
</dbReference>
<keyword evidence="6" id="KW-0456">Lyase</keyword>
<keyword evidence="5" id="KW-0472">Membrane</keyword>
<keyword evidence="4" id="KW-1133">Transmembrane helix</keyword>
<feature type="non-terminal residue" evidence="9">
    <location>
        <position position="1"/>
    </location>
</feature>
<dbReference type="GO" id="GO:0004383">
    <property type="term" value="F:guanylate cyclase activity"/>
    <property type="evidence" value="ECO:0007669"/>
    <property type="project" value="TreeGrafter"/>
</dbReference>
<dbReference type="GO" id="GO:0001653">
    <property type="term" value="F:peptide receptor activity"/>
    <property type="evidence" value="ECO:0007669"/>
    <property type="project" value="TreeGrafter"/>
</dbReference>
<dbReference type="InterPro" id="IPR029016">
    <property type="entry name" value="GAF-like_dom_sf"/>
</dbReference>
<evidence type="ECO:0000313" key="9">
    <source>
        <dbReference type="EMBL" id="GFH23754.1"/>
    </source>
</evidence>
<feature type="domain" description="Guanylate cyclase" evidence="8">
    <location>
        <begin position="202"/>
        <end position="250"/>
    </location>
</feature>
<dbReference type="InterPro" id="IPR050401">
    <property type="entry name" value="Cyclic_nucleotide_synthase"/>
</dbReference>
<sequence length="250" mass="27764">VQLVVLKEQGSLQQALATLHIIHWGWKAEVVRCALNVRTLPLVTLPSVIYAKENQVVVFSQDYEASGLKFEDWTAQHQTHGVRSFMVVPLLFMGQDLGALILMGKSSGSLGSGLQRLVVELGNLVSQVMHSQALKAELEAGQRVLQDIMPQHVADSLTRRAKINDKDTPNTQPSPERSLLDAGPLSPMQTHIPYKQWHPAVSVLFADIVGFTNMSQQCEPEDVMRMLHDLFSRYDALCGLHGVYKVYVLG</sequence>
<feature type="region of interest" description="Disordered" evidence="7">
    <location>
        <begin position="158"/>
        <end position="183"/>
    </location>
</feature>
<dbReference type="SUPFAM" id="SSF55781">
    <property type="entry name" value="GAF domain-like"/>
    <property type="match status" value="1"/>
</dbReference>
<dbReference type="PROSITE" id="PS50125">
    <property type="entry name" value="GUANYLATE_CYCLASE_2"/>
    <property type="match status" value="1"/>
</dbReference>
<dbReference type="InterPro" id="IPR029787">
    <property type="entry name" value="Nucleotide_cyclase"/>
</dbReference>
<organism evidence="9 10">
    <name type="scientific">Haematococcus lacustris</name>
    <name type="common">Green alga</name>
    <name type="synonym">Haematococcus pluvialis</name>
    <dbReference type="NCBI Taxonomy" id="44745"/>
    <lineage>
        <taxon>Eukaryota</taxon>
        <taxon>Viridiplantae</taxon>
        <taxon>Chlorophyta</taxon>
        <taxon>core chlorophytes</taxon>
        <taxon>Chlorophyceae</taxon>
        <taxon>CS clade</taxon>
        <taxon>Chlamydomonadales</taxon>
        <taxon>Haematococcaceae</taxon>
        <taxon>Haematococcus</taxon>
    </lineage>
</organism>
<dbReference type="Gene3D" id="3.30.70.1230">
    <property type="entry name" value="Nucleotide cyclase"/>
    <property type="match status" value="1"/>
</dbReference>
<keyword evidence="3" id="KW-0547">Nucleotide-binding</keyword>
<dbReference type="GO" id="GO:0007168">
    <property type="term" value="P:receptor guanylyl cyclase signaling pathway"/>
    <property type="evidence" value="ECO:0007669"/>
    <property type="project" value="TreeGrafter"/>
</dbReference>
<keyword evidence="10" id="KW-1185">Reference proteome</keyword>
<keyword evidence="2" id="KW-0812">Transmembrane</keyword>
<dbReference type="GO" id="GO:0005886">
    <property type="term" value="C:plasma membrane"/>
    <property type="evidence" value="ECO:0007669"/>
    <property type="project" value="TreeGrafter"/>
</dbReference>
<evidence type="ECO:0000256" key="7">
    <source>
        <dbReference type="SAM" id="MobiDB-lite"/>
    </source>
</evidence>
<comment type="caution">
    <text evidence="9">The sequence shown here is derived from an EMBL/GenBank/DDBJ whole genome shotgun (WGS) entry which is preliminary data.</text>
</comment>
<dbReference type="GO" id="GO:0000166">
    <property type="term" value="F:nucleotide binding"/>
    <property type="evidence" value="ECO:0007669"/>
    <property type="project" value="UniProtKB-KW"/>
</dbReference>
<dbReference type="AlphaFoldDB" id="A0A699ZYE7"/>
<dbReference type="Pfam" id="PF00211">
    <property type="entry name" value="Guanylate_cyc"/>
    <property type="match status" value="1"/>
</dbReference>
<dbReference type="Proteomes" id="UP000485058">
    <property type="component" value="Unassembled WGS sequence"/>
</dbReference>
<dbReference type="EMBL" id="BLLF01002355">
    <property type="protein sequence ID" value="GFH23754.1"/>
    <property type="molecule type" value="Genomic_DNA"/>
</dbReference>
<dbReference type="GO" id="GO:0004016">
    <property type="term" value="F:adenylate cyclase activity"/>
    <property type="evidence" value="ECO:0007669"/>
    <property type="project" value="TreeGrafter"/>
</dbReference>
<evidence type="ECO:0000256" key="4">
    <source>
        <dbReference type="ARBA" id="ARBA00022989"/>
    </source>
</evidence>
<evidence type="ECO:0000256" key="2">
    <source>
        <dbReference type="ARBA" id="ARBA00022692"/>
    </source>
</evidence>
<evidence type="ECO:0000313" key="10">
    <source>
        <dbReference type="Proteomes" id="UP000485058"/>
    </source>
</evidence>